<evidence type="ECO:0008006" key="3">
    <source>
        <dbReference type="Google" id="ProtNLM"/>
    </source>
</evidence>
<dbReference type="AlphaFoldDB" id="A0A1Y6BTC8"/>
<name>A0A1Y6BTC8_9PROT</name>
<evidence type="ECO:0000313" key="2">
    <source>
        <dbReference type="Proteomes" id="UP000192917"/>
    </source>
</evidence>
<sequence length="357" mass="39915">MLKSAHLVKDLEERAIRSISELLDQIPAISHVRLEERPEDLAVDFLMQLDLEGQDHWIAVEVLSAAQPRDVRREAWRLRNEAASNGPTTTPVVVAPYLSPESRDVCREEGIGYLDLEGNARIVFEGVFIERQVASRPAAERRALKSLFKPKAARILRLLLRDPERAWRVQELADAAQVSLGQVSNVRKGLVEREWAEASHQGLVLSRPGVLLDAWRADWEPPGKVFRFYTTLHGSAFQEAVRPLLAVESEDGRAVLSSFSAARWQAPFGRTGMEYLHADADGLERLQRGLRLTTTSRGENVAVTMPKDPGLFLDAVEPAPGFFCTSPVTTYLELAAAGERGREAAEHLREECMPWAR</sequence>
<keyword evidence="2" id="KW-1185">Reference proteome</keyword>
<proteinExistence type="predicted"/>
<organism evidence="1 2">
    <name type="scientific">Tistlia consotensis USBA 355</name>
    <dbReference type="NCBI Taxonomy" id="560819"/>
    <lineage>
        <taxon>Bacteria</taxon>
        <taxon>Pseudomonadati</taxon>
        <taxon>Pseudomonadota</taxon>
        <taxon>Alphaproteobacteria</taxon>
        <taxon>Rhodospirillales</taxon>
        <taxon>Rhodovibrionaceae</taxon>
        <taxon>Tistlia</taxon>
    </lineage>
</organism>
<reference evidence="1 2" key="1">
    <citation type="submission" date="2017-04" db="EMBL/GenBank/DDBJ databases">
        <authorList>
            <person name="Afonso C.L."/>
            <person name="Miller P.J."/>
            <person name="Scott M.A."/>
            <person name="Spackman E."/>
            <person name="Goraichik I."/>
            <person name="Dimitrov K.M."/>
            <person name="Suarez D.L."/>
            <person name="Swayne D.E."/>
        </authorList>
    </citation>
    <scope>NUCLEOTIDE SEQUENCE [LARGE SCALE GENOMIC DNA]</scope>
    <source>
        <strain evidence="1 2">USBA 355</strain>
    </source>
</reference>
<dbReference type="STRING" id="560819.SAMN05428998_10962"/>
<accession>A0A1Y6BTC8</accession>
<protein>
    <recommendedName>
        <fullName evidence="3">Transcriptional regulator, AbiEi antitoxin, Type IV TA system</fullName>
    </recommendedName>
</protein>
<dbReference type="EMBL" id="FWZX01000009">
    <property type="protein sequence ID" value="SMF27166.1"/>
    <property type="molecule type" value="Genomic_DNA"/>
</dbReference>
<dbReference type="Proteomes" id="UP000192917">
    <property type="component" value="Unassembled WGS sequence"/>
</dbReference>
<gene>
    <name evidence="1" type="ORF">SAMN05428998_10962</name>
</gene>
<evidence type="ECO:0000313" key="1">
    <source>
        <dbReference type="EMBL" id="SMF27166.1"/>
    </source>
</evidence>